<comment type="caution">
    <text evidence="2">The sequence shown here is derived from an EMBL/GenBank/DDBJ whole genome shotgun (WGS) entry which is preliminary data.</text>
</comment>
<gene>
    <name evidence="2" type="ORF">GcC1_195011</name>
</gene>
<accession>A0A420HGL6</accession>
<reference evidence="2 3" key="1">
    <citation type="journal article" date="2018" name="BMC Genomics">
        <title>Comparative genome analyses reveal sequence features reflecting distinct modes of host-adaptation between dicot and monocot powdery mildew.</title>
        <authorList>
            <person name="Wu Y."/>
            <person name="Ma X."/>
            <person name="Pan Z."/>
            <person name="Kale S.D."/>
            <person name="Song Y."/>
            <person name="King H."/>
            <person name="Zhang Q."/>
            <person name="Presley C."/>
            <person name="Deng X."/>
            <person name="Wei C.I."/>
            <person name="Xiao S."/>
        </authorList>
    </citation>
    <scope>NUCLEOTIDE SEQUENCE [LARGE SCALE GENOMIC DNA]</scope>
    <source>
        <strain evidence="2">UCSC1</strain>
    </source>
</reference>
<name>A0A420HGL6_9PEZI</name>
<proteinExistence type="predicted"/>
<evidence type="ECO:0000313" key="3">
    <source>
        <dbReference type="Proteomes" id="UP000285405"/>
    </source>
</evidence>
<evidence type="ECO:0000256" key="1">
    <source>
        <dbReference type="SAM" id="Coils"/>
    </source>
</evidence>
<evidence type="ECO:0000313" key="2">
    <source>
        <dbReference type="EMBL" id="RKF56547.1"/>
    </source>
</evidence>
<dbReference type="AlphaFoldDB" id="A0A420HGL6"/>
<sequence length="374" mass="42953">MSGVSNPELQERLTEFREVAVLPKHLAKNQQDLVFNKRFASMLENEKVIANISGEEFRLKHINVLKDIPRIKLFLNDILPLMKEKEDWSVLPNVLQGLKNTGFKMKLPIAEKLVRLAGINGRQNVILECLRRTKHTGMNLSDPDFTKTVLFWIHFKAVENDKTVECISKSLSMAEQILEMLEDEKFTGTRYNDTGSHQLNHPEILGVPLSIAALKASKFKDGKDKNGLVAKYATQFVCKSMITPLPSRNDEIEQAKKVKELEDLVENLKKAKNSEELIKATKSRNFEREALRSKMAKWLHWMMLNTVVVNGIKMALPILDTSFQHKPLLVSRLVKLEKQVAHMESLWREVHAVRGKDPQRFIMSKLLQLNLNEN</sequence>
<dbReference type="Proteomes" id="UP000285405">
    <property type="component" value="Unassembled WGS sequence"/>
</dbReference>
<organism evidence="2 3">
    <name type="scientific">Golovinomyces cichoracearum</name>
    <dbReference type="NCBI Taxonomy" id="62708"/>
    <lineage>
        <taxon>Eukaryota</taxon>
        <taxon>Fungi</taxon>
        <taxon>Dikarya</taxon>
        <taxon>Ascomycota</taxon>
        <taxon>Pezizomycotina</taxon>
        <taxon>Leotiomycetes</taxon>
        <taxon>Erysiphales</taxon>
        <taxon>Erysiphaceae</taxon>
        <taxon>Golovinomyces</taxon>
    </lineage>
</organism>
<dbReference type="EMBL" id="MCBR01019599">
    <property type="protein sequence ID" value="RKF56547.1"/>
    <property type="molecule type" value="Genomic_DNA"/>
</dbReference>
<dbReference type="OrthoDB" id="5405126at2759"/>
<keyword evidence="1" id="KW-0175">Coiled coil</keyword>
<feature type="coiled-coil region" evidence="1">
    <location>
        <begin position="251"/>
        <end position="281"/>
    </location>
</feature>
<protein>
    <submittedName>
        <fullName evidence="2">Uncharacterized protein</fullName>
    </submittedName>
</protein>